<dbReference type="EMBL" id="OZ020114">
    <property type="protein sequence ID" value="CAK9267395.1"/>
    <property type="molecule type" value="Genomic_DNA"/>
</dbReference>
<accession>A0ABP0WKJ0</accession>
<evidence type="ECO:0008006" key="4">
    <source>
        <dbReference type="Google" id="ProtNLM"/>
    </source>
</evidence>
<proteinExistence type="predicted"/>
<feature type="compositionally biased region" description="Basic residues" evidence="1">
    <location>
        <begin position="51"/>
        <end position="61"/>
    </location>
</feature>
<evidence type="ECO:0000313" key="3">
    <source>
        <dbReference type="Proteomes" id="UP001497444"/>
    </source>
</evidence>
<evidence type="ECO:0000313" key="2">
    <source>
        <dbReference type="EMBL" id="CAK9267395.1"/>
    </source>
</evidence>
<reference evidence="2" key="1">
    <citation type="submission" date="2024-02" db="EMBL/GenBank/DDBJ databases">
        <authorList>
            <consortium name="ELIXIR-Norway"/>
            <consortium name="Elixir Norway"/>
        </authorList>
    </citation>
    <scope>NUCLEOTIDE SEQUENCE</scope>
</reference>
<organism evidence="2 3">
    <name type="scientific">Sphagnum jensenii</name>
    <dbReference type="NCBI Taxonomy" id="128206"/>
    <lineage>
        <taxon>Eukaryota</taxon>
        <taxon>Viridiplantae</taxon>
        <taxon>Streptophyta</taxon>
        <taxon>Embryophyta</taxon>
        <taxon>Bryophyta</taxon>
        <taxon>Sphagnophytina</taxon>
        <taxon>Sphagnopsida</taxon>
        <taxon>Sphagnales</taxon>
        <taxon>Sphagnaceae</taxon>
        <taxon>Sphagnum</taxon>
    </lineage>
</organism>
<feature type="region of interest" description="Disordered" evidence="1">
    <location>
        <begin position="33"/>
        <end position="77"/>
    </location>
</feature>
<protein>
    <recommendedName>
        <fullName evidence="4">50S ribosomal protein L4</fullName>
    </recommendedName>
</protein>
<name>A0ABP0WKJ0_9BRYO</name>
<dbReference type="Proteomes" id="UP001497444">
    <property type="component" value="Chromosome 19"/>
</dbReference>
<evidence type="ECO:0000256" key="1">
    <source>
        <dbReference type="SAM" id="MobiDB-lite"/>
    </source>
</evidence>
<gene>
    <name evidence="2" type="ORF">CSSPJE1EN1_LOCUS12873</name>
</gene>
<sequence>MRAKMEIMLDPDKLQHFTIAGTVVEFDETLAGRKRSQSGMLSVKSSGAKKADRKGRAKGGKAGKGEGESRLIQRTNI</sequence>
<keyword evidence="3" id="KW-1185">Reference proteome</keyword>